<accession>A0A9R0YT63</accession>
<protein>
    <submittedName>
        <fullName evidence="2">Uncharacterized protein</fullName>
    </submittedName>
</protein>
<feature type="compositionally biased region" description="Low complexity" evidence="1">
    <location>
        <begin position="1"/>
        <end position="12"/>
    </location>
</feature>
<evidence type="ECO:0000313" key="2">
    <source>
        <dbReference type="EMBL" id="VAI60589.1"/>
    </source>
</evidence>
<dbReference type="AlphaFoldDB" id="A0A9R0YT63"/>
<dbReference type="Gramene" id="TRITD6Bv1G174510.1">
    <property type="protein sequence ID" value="TRITD6Bv1G174510.1"/>
    <property type="gene ID" value="TRITD6Bv1G174510"/>
</dbReference>
<sequence length="116" mass="12297">MEKVAVAAAKTAHPPPPSPGKPTTLLDVHEVEWITRELERLLVRETVGAGADARRRRKRAETKAASPEAHAKKGGFLAELLGKHAASICGDGAVSGAVLSARRGRGRSGFREVDKV</sequence>
<name>A0A9R0YT63_TRITD</name>
<dbReference type="OMA" id="DTIHYRR"/>
<reference evidence="2 3" key="1">
    <citation type="submission" date="2017-09" db="EMBL/GenBank/DDBJ databases">
        <authorList>
            <consortium name="International Durum Wheat Genome Sequencing Consortium (IDWGSC)"/>
            <person name="Milanesi L."/>
        </authorList>
    </citation>
    <scope>NUCLEOTIDE SEQUENCE [LARGE SCALE GENOMIC DNA]</scope>
    <source>
        <strain evidence="3">cv. Svevo</strain>
    </source>
</reference>
<evidence type="ECO:0000313" key="3">
    <source>
        <dbReference type="Proteomes" id="UP000324705"/>
    </source>
</evidence>
<keyword evidence="3" id="KW-1185">Reference proteome</keyword>
<proteinExistence type="predicted"/>
<gene>
    <name evidence="2" type="ORF">TRITD_6Bv1G174510</name>
</gene>
<feature type="region of interest" description="Disordered" evidence="1">
    <location>
        <begin position="49"/>
        <end position="73"/>
    </location>
</feature>
<organism evidence="2 3">
    <name type="scientific">Triticum turgidum subsp. durum</name>
    <name type="common">Durum wheat</name>
    <name type="synonym">Triticum durum</name>
    <dbReference type="NCBI Taxonomy" id="4567"/>
    <lineage>
        <taxon>Eukaryota</taxon>
        <taxon>Viridiplantae</taxon>
        <taxon>Streptophyta</taxon>
        <taxon>Embryophyta</taxon>
        <taxon>Tracheophyta</taxon>
        <taxon>Spermatophyta</taxon>
        <taxon>Magnoliopsida</taxon>
        <taxon>Liliopsida</taxon>
        <taxon>Poales</taxon>
        <taxon>Poaceae</taxon>
        <taxon>BOP clade</taxon>
        <taxon>Pooideae</taxon>
        <taxon>Triticodae</taxon>
        <taxon>Triticeae</taxon>
        <taxon>Triticinae</taxon>
        <taxon>Triticum</taxon>
    </lineage>
</organism>
<evidence type="ECO:0000256" key="1">
    <source>
        <dbReference type="SAM" id="MobiDB-lite"/>
    </source>
</evidence>
<feature type="region of interest" description="Disordered" evidence="1">
    <location>
        <begin position="1"/>
        <end position="24"/>
    </location>
</feature>
<dbReference type="EMBL" id="LT934122">
    <property type="protein sequence ID" value="VAI60589.1"/>
    <property type="molecule type" value="Genomic_DNA"/>
</dbReference>
<dbReference type="Proteomes" id="UP000324705">
    <property type="component" value="Chromosome 6B"/>
</dbReference>